<evidence type="ECO:0000313" key="12">
    <source>
        <dbReference type="EMBL" id="SFV54686.1"/>
    </source>
</evidence>
<comment type="subunit">
    <text evidence="3">Homopentamer.</text>
</comment>
<keyword evidence="12" id="KW-0966">Cell projection</keyword>
<evidence type="ECO:0000256" key="6">
    <source>
        <dbReference type="ARBA" id="ARBA00033074"/>
    </source>
</evidence>
<keyword evidence="12" id="KW-0282">Flagellum</keyword>
<dbReference type="InterPro" id="IPR003481">
    <property type="entry name" value="FliD_N"/>
</dbReference>
<keyword evidence="5" id="KW-0975">Bacterial flagellum</keyword>
<dbReference type="GO" id="GO:0071973">
    <property type="term" value="P:bacterial-type flagellum-dependent cell motility"/>
    <property type="evidence" value="ECO:0007669"/>
    <property type="project" value="TreeGrafter"/>
</dbReference>
<feature type="coiled-coil region" evidence="8">
    <location>
        <begin position="277"/>
        <end position="304"/>
    </location>
</feature>
<dbReference type="Pfam" id="PF07195">
    <property type="entry name" value="FliD_C"/>
    <property type="match status" value="1"/>
</dbReference>
<dbReference type="PANTHER" id="PTHR30288:SF0">
    <property type="entry name" value="FLAGELLAR HOOK-ASSOCIATED PROTEIN 2"/>
    <property type="match status" value="1"/>
</dbReference>
<dbReference type="GO" id="GO:0009421">
    <property type="term" value="C:bacterial-type flagellum filament cap"/>
    <property type="evidence" value="ECO:0007669"/>
    <property type="project" value="InterPro"/>
</dbReference>
<protein>
    <recommendedName>
        <fullName evidence="7">Filament cap protein</fullName>
    </recommendedName>
    <alternativeName>
        <fullName evidence="6">Flagellar cap protein</fullName>
    </alternativeName>
</protein>
<evidence type="ECO:0000259" key="10">
    <source>
        <dbReference type="Pfam" id="PF02465"/>
    </source>
</evidence>
<dbReference type="PANTHER" id="PTHR30288">
    <property type="entry name" value="FLAGELLAR CAP/ASSEMBLY PROTEIN FLID"/>
    <property type="match status" value="1"/>
</dbReference>
<dbReference type="InterPro" id="IPR010809">
    <property type="entry name" value="FliD_C"/>
</dbReference>
<organism evidence="12">
    <name type="scientific">hydrothermal vent metagenome</name>
    <dbReference type="NCBI Taxonomy" id="652676"/>
    <lineage>
        <taxon>unclassified sequences</taxon>
        <taxon>metagenomes</taxon>
        <taxon>ecological metagenomes</taxon>
    </lineage>
</organism>
<evidence type="ECO:0000256" key="5">
    <source>
        <dbReference type="ARBA" id="ARBA00023143"/>
    </source>
</evidence>
<evidence type="ECO:0000256" key="7">
    <source>
        <dbReference type="ARBA" id="ARBA00033192"/>
    </source>
</evidence>
<evidence type="ECO:0000256" key="8">
    <source>
        <dbReference type="SAM" id="Coils"/>
    </source>
</evidence>
<sequence>MAVSSLGLGSGVLTQDVLDKLRKADEASRITPIDLKIAAANDEKGALSVLDAKMTNLIDDVHALKTPALYDERTVNVSGTSVEMTASANSDVGAFTLDVTRLATKEIDESDSFGSDTDKIATDDGSMTLDIKDADGNVTKSYTIDYNADMTLKELKNEINKVAGDDVSASIVNVGDGDTRLFLNAVKEGENQNFSITDNDGNLSDDNGSSNGGTNLTDNMSTLQDGVNAKFTFNGQDIERESNHITDLVTGYDITLKELGSSQVSVKQNRDAIMEKIDNFVTKYNDAMKELDSLTKNSTDAKERGIFASESTITGLKRALRGAMDDIGGGVGTIYDYGFDIAKDGTLSIDKDVFNKKLDANAANVEAFFSGGDFDNGDGTTTTIEGAFSELYTKIDAYTGYSKILDNFQTDLNDRISALNDTKSSAVERLNDKYDTLQKQWGAYDALIAKLNNSANAFIQMINAQNAQNSNK</sequence>
<dbReference type="GO" id="GO:0009424">
    <property type="term" value="C:bacterial-type flagellum hook"/>
    <property type="evidence" value="ECO:0007669"/>
    <property type="project" value="InterPro"/>
</dbReference>
<evidence type="ECO:0000256" key="4">
    <source>
        <dbReference type="ARBA" id="ARBA00023054"/>
    </source>
</evidence>
<dbReference type="EMBL" id="FPHK01000012">
    <property type="protein sequence ID" value="SFV54686.1"/>
    <property type="molecule type" value="Genomic_DNA"/>
</dbReference>
<evidence type="ECO:0000256" key="1">
    <source>
        <dbReference type="ARBA" id="ARBA00004365"/>
    </source>
</evidence>
<gene>
    <name evidence="12" type="ORF">MNB_SM-6-883</name>
</gene>
<feature type="compositionally biased region" description="Low complexity" evidence="9">
    <location>
        <begin position="197"/>
        <end position="216"/>
    </location>
</feature>
<evidence type="ECO:0000259" key="11">
    <source>
        <dbReference type="Pfam" id="PF07195"/>
    </source>
</evidence>
<accession>A0A1W1BMG0</accession>
<evidence type="ECO:0000256" key="9">
    <source>
        <dbReference type="SAM" id="MobiDB-lite"/>
    </source>
</evidence>
<dbReference type="GO" id="GO:0007155">
    <property type="term" value="P:cell adhesion"/>
    <property type="evidence" value="ECO:0007669"/>
    <property type="project" value="InterPro"/>
</dbReference>
<dbReference type="AlphaFoldDB" id="A0A1W1BMG0"/>
<keyword evidence="12" id="KW-0969">Cilium</keyword>
<keyword evidence="4 8" id="KW-0175">Coiled coil</keyword>
<comment type="similarity">
    <text evidence="2">Belongs to the FliD family.</text>
</comment>
<reference evidence="12" key="1">
    <citation type="submission" date="2016-10" db="EMBL/GenBank/DDBJ databases">
        <authorList>
            <person name="de Groot N.N."/>
        </authorList>
    </citation>
    <scope>NUCLEOTIDE SEQUENCE</scope>
</reference>
<dbReference type="InterPro" id="IPR040026">
    <property type="entry name" value="FliD"/>
</dbReference>
<comment type="subcellular location">
    <subcellularLocation>
        <location evidence="1">Bacterial flagellum</location>
    </subcellularLocation>
</comment>
<evidence type="ECO:0000256" key="3">
    <source>
        <dbReference type="ARBA" id="ARBA00011255"/>
    </source>
</evidence>
<feature type="domain" description="Flagellar hook-associated protein 2 N-terminal" evidence="10">
    <location>
        <begin position="10"/>
        <end position="105"/>
    </location>
</feature>
<proteinExistence type="inferred from homology"/>
<name>A0A1W1BMG0_9ZZZZ</name>
<dbReference type="Pfam" id="PF02465">
    <property type="entry name" value="FliD_N"/>
    <property type="match status" value="1"/>
</dbReference>
<feature type="domain" description="Flagellar hook-associated protein 2 C-terminal" evidence="11">
    <location>
        <begin position="227"/>
        <end position="453"/>
    </location>
</feature>
<evidence type="ECO:0000256" key="2">
    <source>
        <dbReference type="ARBA" id="ARBA00009764"/>
    </source>
</evidence>
<feature type="region of interest" description="Disordered" evidence="9">
    <location>
        <begin position="193"/>
        <end position="216"/>
    </location>
</feature>